<dbReference type="PANTHER" id="PTHR43507">
    <property type="entry name" value="NADH-UBIQUINONE OXIDOREDUCTASE CHAIN 4"/>
    <property type="match status" value="1"/>
</dbReference>
<dbReference type="EC" id="1.6.5.11" evidence="9"/>
<keyword evidence="4 7" id="KW-1133">Transmembrane helix</keyword>
<comment type="caution">
    <text evidence="9">The sequence shown here is derived from an EMBL/GenBank/DDBJ whole genome shotgun (WGS) entry which is preliminary data.</text>
</comment>
<feature type="transmembrane region" description="Helical" evidence="7">
    <location>
        <begin position="129"/>
        <end position="146"/>
    </location>
</feature>
<dbReference type="NCBIfam" id="TIGR01972">
    <property type="entry name" value="NDH_I_M"/>
    <property type="match status" value="1"/>
</dbReference>
<evidence type="ECO:0000256" key="3">
    <source>
        <dbReference type="ARBA" id="ARBA00022692"/>
    </source>
</evidence>
<dbReference type="PANTHER" id="PTHR43507:SF1">
    <property type="entry name" value="NADH-UBIQUINONE OXIDOREDUCTASE CHAIN 4"/>
    <property type="match status" value="1"/>
</dbReference>
<feature type="transmembrane region" description="Helical" evidence="7">
    <location>
        <begin position="27"/>
        <end position="45"/>
    </location>
</feature>
<dbReference type="NCBIfam" id="NF004505">
    <property type="entry name" value="PRK05846.2-5"/>
    <property type="match status" value="1"/>
</dbReference>
<gene>
    <name evidence="9" type="ORF">F1B92_00600</name>
</gene>
<keyword evidence="9" id="KW-0560">Oxidoreductase</keyword>
<dbReference type="GO" id="GO:0048039">
    <property type="term" value="F:ubiquinone binding"/>
    <property type="evidence" value="ECO:0007669"/>
    <property type="project" value="TreeGrafter"/>
</dbReference>
<evidence type="ECO:0000256" key="5">
    <source>
        <dbReference type="ARBA" id="ARBA00023136"/>
    </source>
</evidence>
<evidence type="ECO:0000256" key="6">
    <source>
        <dbReference type="RuleBase" id="RU000320"/>
    </source>
</evidence>
<feature type="transmembrane region" description="Helical" evidence="7">
    <location>
        <begin position="158"/>
        <end position="179"/>
    </location>
</feature>
<keyword evidence="5 7" id="KW-0472">Membrane</keyword>
<dbReference type="GO" id="GO:0003954">
    <property type="term" value="F:NADH dehydrogenase activity"/>
    <property type="evidence" value="ECO:0007669"/>
    <property type="project" value="TreeGrafter"/>
</dbReference>
<dbReference type="GO" id="GO:0008137">
    <property type="term" value="F:NADH dehydrogenase (ubiquinone) activity"/>
    <property type="evidence" value="ECO:0007669"/>
    <property type="project" value="InterPro"/>
</dbReference>
<comment type="subcellular location">
    <subcellularLocation>
        <location evidence="1">Endomembrane system</location>
        <topology evidence="1">Multi-pass membrane protein</topology>
    </subcellularLocation>
    <subcellularLocation>
        <location evidence="6">Membrane</location>
        <topology evidence="6">Multi-pass membrane protein</topology>
    </subcellularLocation>
</comment>
<comment type="similarity">
    <text evidence="2">Belongs to the complex I subunit 4 family.</text>
</comment>
<dbReference type="GO" id="GO:0015990">
    <property type="term" value="P:electron transport coupled proton transport"/>
    <property type="evidence" value="ECO:0007669"/>
    <property type="project" value="TreeGrafter"/>
</dbReference>
<feature type="transmembrane region" description="Helical" evidence="7">
    <location>
        <begin position="444"/>
        <end position="465"/>
    </location>
</feature>
<organism evidence="9 10">
    <name type="scientific">Campylobacter portucalensis</name>
    <dbReference type="NCBI Taxonomy" id="2608384"/>
    <lineage>
        <taxon>Bacteria</taxon>
        <taxon>Pseudomonadati</taxon>
        <taxon>Campylobacterota</taxon>
        <taxon>Epsilonproteobacteria</taxon>
        <taxon>Campylobacterales</taxon>
        <taxon>Campylobacteraceae</taxon>
        <taxon>Campylobacter</taxon>
    </lineage>
</organism>
<feature type="transmembrane region" description="Helical" evidence="7">
    <location>
        <begin position="77"/>
        <end position="98"/>
    </location>
</feature>
<evidence type="ECO:0000259" key="8">
    <source>
        <dbReference type="Pfam" id="PF00361"/>
    </source>
</evidence>
<feature type="transmembrane region" description="Helical" evidence="7">
    <location>
        <begin position="237"/>
        <end position="259"/>
    </location>
</feature>
<name>A0A6L5WJ19_9BACT</name>
<dbReference type="RefSeq" id="WP_154569982.1">
    <property type="nucleotide sequence ID" value="NZ_VWSJ01000001.1"/>
</dbReference>
<evidence type="ECO:0000256" key="2">
    <source>
        <dbReference type="ARBA" id="ARBA00009025"/>
    </source>
</evidence>
<evidence type="ECO:0000313" key="10">
    <source>
        <dbReference type="Proteomes" id="UP000476338"/>
    </source>
</evidence>
<feature type="domain" description="NADH:quinone oxidoreductase/Mrp antiporter transmembrane" evidence="8">
    <location>
        <begin position="123"/>
        <end position="403"/>
    </location>
</feature>
<dbReference type="GO" id="GO:0016020">
    <property type="term" value="C:membrane"/>
    <property type="evidence" value="ECO:0007669"/>
    <property type="project" value="UniProtKB-SubCell"/>
</dbReference>
<evidence type="ECO:0000256" key="4">
    <source>
        <dbReference type="ARBA" id="ARBA00022989"/>
    </source>
</evidence>
<feature type="transmembrane region" description="Helical" evidence="7">
    <location>
        <begin position="400"/>
        <end position="423"/>
    </location>
</feature>
<keyword evidence="3 6" id="KW-0812">Transmembrane</keyword>
<feature type="transmembrane region" description="Helical" evidence="7">
    <location>
        <begin position="105"/>
        <end position="123"/>
    </location>
</feature>
<proteinExistence type="inferred from homology"/>
<reference evidence="9 10" key="1">
    <citation type="submission" date="2019-09" db="EMBL/GenBank/DDBJ databases">
        <authorList>
            <person name="Silva M."/>
            <person name="Pereira G."/>
            <person name="Lopes-Da-Costa L."/>
            <person name="Silva E."/>
        </authorList>
    </citation>
    <scope>NUCLEOTIDE SEQUENCE [LARGE SCALE GENOMIC DNA]</scope>
    <source>
        <strain evidence="9 10">FMV-PI01</strain>
    </source>
</reference>
<dbReference type="Pfam" id="PF00361">
    <property type="entry name" value="Proton_antipo_M"/>
    <property type="match status" value="1"/>
</dbReference>
<sequence>MDLSIIIFFPLIAAIFGCFIDEKNVKTYAVMTSLIELCLCVYVWIKFLFTNGAIKMVEFIPFISEFGINYFLGVDGISLFLVLMSAFMVFVGVVSLNIQKNQKHLVVSILFLEMAMMGVFLSLDAILFYIFWELSLIPLLYIVGYWGGNNRIYAALKLFLYTFFGSIIMLVGIIYMAYLCYVENGIFSFNILEWQNLQLNFNLQIWLFLAFFMAFAIKTPIFPFHTWLAHVHEQAPAIGSILLLKMGTYGFLRFILPIFPDASVYFANLMCIIAIIMVIYTSFIAFAQKDIKQIIAYSSIAHMGVVMLGIFSMNVIGISGAVFLMISHSIVGGGLFMLIGFMHDRTHTRQMGDYGGFAKIMPMCAFLFCIIMLGLIGLPLTIGFVGEFLALLGIFKFNPWYSFFGGLGIIMSAIYGLNLYKNIFFGKITNKKNLNLKDLNKTELCAIIPIAILVIVLGIFPNLFLSEINKSSKNLVLNMLNKTQNQQTIEFLDRSNTLRNANVGE</sequence>
<dbReference type="PRINTS" id="PR01437">
    <property type="entry name" value="NUOXDRDTASE4"/>
</dbReference>
<dbReference type="EMBL" id="VWSJ01000001">
    <property type="protein sequence ID" value="MSN95711.1"/>
    <property type="molecule type" value="Genomic_DNA"/>
</dbReference>
<dbReference type="GO" id="GO:0012505">
    <property type="term" value="C:endomembrane system"/>
    <property type="evidence" value="ECO:0007669"/>
    <property type="project" value="UniProtKB-SubCell"/>
</dbReference>
<dbReference type="InterPro" id="IPR001750">
    <property type="entry name" value="ND/Mrp_TM"/>
</dbReference>
<dbReference type="InterPro" id="IPR003918">
    <property type="entry name" value="NADH_UbQ_OxRdtase"/>
</dbReference>
<dbReference type="Proteomes" id="UP000476338">
    <property type="component" value="Unassembled WGS sequence"/>
</dbReference>
<evidence type="ECO:0000256" key="1">
    <source>
        <dbReference type="ARBA" id="ARBA00004127"/>
    </source>
</evidence>
<reference evidence="9 10" key="2">
    <citation type="submission" date="2020-03" db="EMBL/GenBank/DDBJ databases">
        <title>Campylobacter portucalensis sp. nov., a new species of Campylobacter isolated from the reproductive tract of bulls.</title>
        <authorList>
            <person name="Silva M.F."/>
            <person name="Pereira G."/>
            <person name="Carneiro C."/>
            <person name="Hemphill A."/>
            <person name="Mateus L."/>
            <person name="Lopes-Da-Costa L."/>
            <person name="Silva E."/>
        </authorList>
    </citation>
    <scope>NUCLEOTIDE SEQUENCE [LARGE SCALE GENOMIC DNA]</scope>
    <source>
        <strain evidence="9 10">FMV-PI01</strain>
    </source>
</reference>
<feature type="transmembrane region" description="Helical" evidence="7">
    <location>
        <begin position="294"/>
        <end position="316"/>
    </location>
</feature>
<keyword evidence="10" id="KW-1185">Reference proteome</keyword>
<feature type="transmembrane region" description="Helical" evidence="7">
    <location>
        <begin position="322"/>
        <end position="342"/>
    </location>
</feature>
<dbReference type="InterPro" id="IPR010227">
    <property type="entry name" value="NADH_Q_OxRdtase_chainM/4"/>
</dbReference>
<accession>A0A6L5WJ19</accession>
<feature type="transmembrane region" description="Helical" evidence="7">
    <location>
        <begin position="199"/>
        <end position="217"/>
    </location>
</feature>
<protein>
    <submittedName>
        <fullName evidence="9">NADH-quinone oxidoreductase subunit M</fullName>
        <ecNumber evidence="9">1.6.5.11</ecNumber>
    </submittedName>
</protein>
<feature type="transmembrane region" description="Helical" evidence="7">
    <location>
        <begin position="265"/>
        <end position="287"/>
    </location>
</feature>
<feature type="transmembrane region" description="Helical" evidence="7">
    <location>
        <begin position="363"/>
        <end position="394"/>
    </location>
</feature>
<evidence type="ECO:0000313" key="9">
    <source>
        <dbReference type="EMBL" id="MSN95711.1"/>
    </source>
</evidence>
<evidence type="ECO:0000256" key="7">
    <source>
        <dbReference type="SAM" id="Phobius"/>
    </source>
</evidence>
<dbReference type="AlphaFoldDB" id="A0A6L5WJ19"/>
<dbReference type="GO" id="GO:0042773">
    <property type="term" value="P:ATP synthesis coupled electron transport"/>
    <property type="evidence" value="ECO:0007669"/>
    <property type="project" value="InterPro"/>
</dbReference>